<organism evidence="3 4">
    <name type="scientific">Candidatus Acidiferrum panamense</name>
    <dbReference type="NCBI Taxonomy" id="2741543"/>
    <lineage>
        <taxon>Bacteria</taxon>
        <taxon>Pseudomonadati</taxon>
        <taxon>Acidobacteriota</taxon>
        <taxon>Terriglobia</taxon>
        <taxon>Candidatus Acidiferrales</taxon>
        <taxon>Candidatus Acidiferrum</taxon>
    </lineage>
</organism>
<dbReference type="Pfam" id="PF02371">
    <property type="entry name" value="Transposase_20"/>
    <property type="match status" value="1"/>
</dbReference>
<dbReference type="AlphaFoldDB" id="A0A7V8NQM4"/>
<dbReference type="Proteomes" id="UP000567293">
    <property type="component" value="Unassembled WGS sequence"/>
</dbReference>
<dbReference type="PANTHER" id="PTHR33055:SF3">
    <property type="entry name" value="PUTATIVE TRANSPOSASE FOR IS117-RELATED"/>
    <property type="match status" value="1"/>
</dbReference>
<comment type="caution">
    <text evidence="3">The sequence shown here is derived from an EMBL/GenBank/DDBJ whole genome shotgun (WGS) entry which is preliminary data.</text>
</comment>
<dbReference type="EMBL" id="JACDQQ010001149">
    <property type="protein sequence ID" value="MBA0085670.1"/>
    <property type="molecule type" value="Genomic_DNA"/>
</dbReference>
<evidence type="ECO:0000313" key="4">
    <source>
        <dbReference type="Proteomes" id="UP000567293"/>
    </source>
</evidence>
<name>A0A7V8NQM4_9BACT</name>
<dbReference type="InterPro" id="IPR047650">
    <property type="entry name" value="Transpos_IS110"/>
</dbReference>
<gene>
    <name evidence="3" type="ORF">HRJ53_11795</name>
</gene>
<sequence length="344" mass="37615">MENYAGIDVSLELSSVCVVDAQGKIVKEAKAASEPEALVAFFRTLGFAVKRIGLEAGPLSQWLHAGLKRAGFEAVLLETRHVKAALSAMTVKTDRKDAHGIAQLTRMGWFRPVHAKSIGSQEVRALLVARKQLLERLIDVELSIRGILRGFGLKVGPVTRKGFEARIRELVAGQATLERIAGAMLSARAALKAEYEKLHKAVLALVRDDAICRRLMTVPSVGPLVAITYKSAMDDPHRITKSKSAGALFGLTPKKYQSGEKDITGGITRAGDEMVRTALYEAANVLLSRITRFSKLKRWGMDVAKRRGSKRAKVALARKIAVILHRMWIDGTTYQWAAAEPIAA</sequence>
<feature type="domain" description="Transposase IS116/IS110/IS902 C-terminal" evidence="2">
    <location>
        <begin position="212"/>
        <end position="290"/>
    </location>
</feature>
<dbReference type="Pfam" id="PF01548">
    <property type="entry name" value="DEDD_Tnp_IS110"/>
    <property type="match status" value="1"/>
</dbReference>
<keyword evidence="4" id="KW-1185">Reference proteome</keyword>
<dbReference type="GO" id="GO:0004803">
    <property type="term" value="F:transposase activity"/>
    <property type="evidence" value="ECO:0007669"/>
    <property type="project" value="InterPro"/>
</dbReference>
<dbReference type="PANTHER" id="PTHR33055">
    <property type="entry name" value="TRANSPOSASE FOR INSERTION SEQUENCE ELEMENT IS1111A"/>
    <property type="match status" value="1"/>
</dbReference>
<evidence type="ECO:0000313" key="3">
    <source>
        <dbReference type="EMBL" id="MBA0085670.1"/>
    </source>
</evidence>
<evidence type="ECO:0000259" key="1">
    <source>
        <dbReference type="Pfam" id="PF01548"/>
    </source>
</evidence>
<dbReference type="GO" id="GO:0006313">
    <property type="term" value="P:DNA transposition"/>
    <property type="evidence" value="ECO:0007669"/>
    <property type="project" value="InterPro"/>
</dbReference>
<proteinExistence type="predicted"/>
<protein>
    <submittedName>
        <fullName evidence="3">IS110 family transposase</fullName>
    </submittedName>
</protein>
<dbReference type="NCBIfam" id="NF033542">
    <property type="entry name" value="transpos_IS110"/>
    <property type="match status" value="1"/>
</dbReference>
<dbReference type="InterPro" id="IPR003346">
    <property type="entry name" value="Transposase_20"/>
</dbReference>
<dbReference type="GO" id="GO:0003677">
    <property type="term" value="F:DNA binding"/>
    <property type="evidence" value="ECO:0007669"/>
    <property type="project" value="InterPro"/>
</dbReference>
<dbReference type="InterPro" id="IPR002525">
    <property type="entry name" value="Transp_IS110-like_N"/>
</dbReference>
<accession>A0A7V8NQM4</accession>
<feature type="domain" description="Transposase IS110-like N-terminal" evidence="1">
    <location>
        <begin position="5"/>
        <end position="150"/>
    </location>
</feature>
<reference evidence="3" key="1">
    <citation type="submission" date="2020-06" db="EMBL/GenBank/DDBJ databases">
        <title>Legume-microbial interactions unlock mineral nutrients during tropical forest succession.</title>
        <authorList>
            <person name="Epihov D.Z."/>
        </authorList>
    </citation>
    <scope>NUCLEOTIDE SEQUENCE [LARGE SCALE GENOMIC DNA]</scope>
    <source>
        <strain evidence="3">Pan2503</strain>
    </source>
</reference>
<evidence type="ECO:0000259" key="2">
    <source>
        <dbReference type="Pfam" id="PF02371"/>
    </source>
</evidence>